<gene>
    <name evidence="2" type="ORF">SAMN02745181_0599</name>
</gene>
<protein>
    <recommendedName>
        <fullName evidence="1">DUF6916 domain-containing protein</fullName>
    </recommendedName>
</protein>
<dbReference type="AlphaFoldDB" id="A0A1M6CYA0"/>
<name>A0A1M6CYA0_9BACT</name>
<reference evidence="2 3" key="1">
    <citation type="submission" date="2016-11" db="EMBL/GenBank/DDBJ databases">
        <authorList>
            <person name="Jaros S."/>
            <person name="Januszkiewicz K."/>
            <person name="Wedrychowicz H."/>
        </authorList>
    </citation>
    <scope>NUCLEOTIDE SEQUENCE [LARGE SCALE GENOMIC DNA]</scope>
    <source>
        <strain evidence="2 3">DSM 18772</strain>
    </source>
</reference>
<dbReference type="EMBL" id="FQYR01000002">
    <property type="protein sequence ID" value="SHI65950.1"/>
    <property type="molecule type" value="Genomic_DNA"/>
</dbReference>
<evidence type="ECO:0000313" key="3">
    <source>
        <dbReference type="Proteomes" id="UP000184510"/>
    </source>
</evidence>
<dbReference type="InterPro" id="IPR054209">
    <property type="entry name" value="DUF6916"/>
</dbReference>
<accession>A0A1M6CYA0</accession>
<keyword evidence="3" id="KW-1185">Reference proteome</keyword>
<feature type="domain" description="DUF6916" evidence="1">
    <location>
        <begin position="4"/>
        <end position="82"/>
    </location>
</feature>
<dbReference type="Proteomes" id="UP000184510">
    <property type="component" value="Unassembled WGS sequence"/>
</dbReference>
<evidence type="ECO:0000259" key="1">
    <source>
        <dbReference type="Pfam" id="PF21880"/>
    </source>
</evidence>
<dbReference type="InParanoid" id="A0A1M6CYA0"/>
<dbReference type="Pfam" id="PF21880">
    <property type="entry name" value="DUF6916"/>
    <property type="match status" value="1"/>
</dbReference>
<sequence length="103" mass="11914">MYEISQFKKHTGGLYEVYLNGDNIDTLTLVRADPLPAPPPEYTQVKQDPFEMVMRTQSDQAIDATVMIKDPEGQEFEIYLNPECFYDCPESGKRIVQYHCLFT</sequence>
<dbReference type="RefSeq" id="WP_143157997.1">
    <property type="nucleotide sequence ID" value="NZ_FQYR01000002.1"/>
</dbReference>
<proteinExistence type="predicted"/>
<evidence type="ECO:0000313" key="2">
    <source>
        <dbReference type="EMBL" id="SHI65950.1"/>
    </source>
</evidence>
<dbReference type="STRING" id="1123071.SAMN02745181_0599"/>
<organism evidence="2 3">
    <name type="scientific">Rubritalea squalenifaciens DSM 18772</name>
    <dbReference type="NCBI Taxonomy" id="1123071"/>
    <lineage>
        <taxon>Bacteria</taxon>
        <taxon>Pseudomonadati</taxon>
        <taxon>Verrucomicrobiota</taxon>
        <taxon>Verrucomicrobiia</taxon>
        <taxon>Verrucomicrobiales</taxon>
        <taxon>Rubritaleaceae</taxon>
        <taxon>Rubritalea</taxon>
    </lineage>
</organism>